<evidence type="ECO:0000313" key="2">
    <source>
        <dbReference type="EMBL" id="KAG9231466.1"/>
    </source>
</evidence>
<dbReference type="Proteomes" id="UP000824998">
    <property type="component" value="Unassembled WGS sequence"/>
</dbReference>
<dbReference type="EMBL" id="MU251600">
    <property type="protein sequence ID" value="KAG9231466.1"/>
    <property type="molecule type" value="Genomic_DNA"/>
</dbReference>
<sequence>MAEATEAKLDPSELPPSLPPESDKSEEAQQTRKEKFLAKAQECITKAESAQVAEKEACERAEKLSDPKEKQKLLEEATKQDKLAKSLLTTASRLQSGVWQGGLAGAGVGAGIGTGVGTVVGSIVGGVIAIPTTGLGALAGAGTGAIHGPWVKIPGQEKEKEKEAEQQQGDIEAKGEEIKT</sequence>
<evidence type="ECO:0000313" key="3">
    <source>
        <dbReference type="Proteomes" id="UP000824998"/>
    </source>
</evidence>
<evidence type="ECO:0000256" key="1">
    <source>
        <dbReference type="SAM" id="MobiDB-lite"/>
    </source>
</evidence>
<name>A0A9P8C3Y8_9HELO</name>
<proteinExistence type="predicted"/>
<accession>A0A9P8C3Y8</accession>
<feature type="region of interest" description="Disordered" evidence="1">
    <location>
        <begin position="147"/>
        <end position="180"/>
    </location>
</feature>
<gene>
    <name evidence="2" type="ORF">BJ875DRAFT_117143</name>
</gene>
<feature type="compositionally biased region" description="Basic and acidic residues" evidence="1">
    <location>
        <begin position="155"/>
        <end position="180"/>
    </location>
</feature>
<organism evidence="2 3">
    <name type="scientific">Amylocarpus encephaloides</name>
    <dbReference type="NCBI Taxonomy" id="45428"/>
    <lineage>
        <taxon>Eukaryota</taxon>
        <taxon>Fungi</taxon>
        <taxon>Dikarya</taxon>
        <taxon>Ascomycota</taxon>
        <taxon>Pezizomycotina</taxon>
        <taxon>Leotiomycetes</taxon>
        <taxon>Helotiales</taxon>
        <taxon>Helotiales incertae sedis</taxon>
        <taxon>Amylocarpus</taxon>
    </lineage>
</organism>
<feature type="region of interest" description="Disordered" evidence="1">
    <location>
        <begin position="1"/>
        <end position="35"/>
    </location>
</feature>
<keyword evidence="3" id="KW-1185">Reference proteome</keyword>
<comment type="caution">
    <text evidence="2">The sequence shown here is derived from an EMBL/GenBank/DDBJ whole genome shotgun (WGS) entry which is preliminary data.</text>
</comment>
<dbReference type="AlphaFoldDB" id="A0A9P8C3Y8"/>
<feature type="compositionally biased region" description="Basic and acidic residues" evidence="1">
    <location>
        <begin position="1"/>
        <end position="11"/>
    </location>
</feature>
<protein>
    <submittedName>
        <fullName evidence="2">Uncharacterized protein</fullName>
    </submittedName>
</protein>
<reference evidence="2" key="1">
    <citation type="journal article" date="2021" name="IMA Fungus">
        <title>Genomic characterization of three marine fungi, including Emericellopsis atlantica sp. nov. with signatures of a generalist lifestyle and marine biomass degradation.</title>
        <authorList>
            <person name="Hagestad O.C."/>
            <person name="Hou L."/>
            <person name="Andersen J.H."/>
            <person name="Hansen E.H."/>
            <person name="Altermark B."/>
            <person name="Li C."/>
            <person name="Kuhnert E."/>
            <person name="Cox R.J."/>
            <person name="Crous P.W."/>
            <person name="Spatafora J.W."/>
            <person name="Lail K."/>
            <person name="Amirebrahimi M."/>
            <person name="Lipzen A."/>
            <person name="Pangilinan J."/>
            <person name="Andreopoulos W."/>
            <person name="Hayes R.D."/>
            <person name="Ng V."/>
            <person name="Grigoriev I.V."/>
            <person name="Jackson S.A."/>
            <person name="Sutton T.D.S."/>
            <person name="Dobson A.D.W."/>
            <person name="Rama T."/>
        </authorList>
    </citation>
    <scope>NUCLEOTIDE SEQUENCE</scope>
    <source>
        <strain evidence="2">TRa018bII</strain>
    </source>
</reference>
<feature type="compositionally biased region" description="Basic and acidic residues" evidence="1">
    <location>
        <begin position="21"/>
        <end position="35"/>
    </location>
</feature>